<gene>
    <name evidence="1" type="ORF">PLAN_50187</name>
</gene>
<reference evidence="1" key="1">
    <citation type="submission" date="2020-05" db="EMBL/GenBank/DDBJ databases">
        <authorList>
            <consortium name="Genoscope - CEA"/>
            <person name="William W."/>
        </authorList>
    </citation>
    <scope>NUCLEOTIDE SEQUENCE [LARGE SCALE GENOMIC DNA]</scope>
    <source>
        <strain evidence="1">PCC 7821</strain>
    </source>
</reference>
<dbReference type="EMBL" id="CZCZ02000015">
    <property type="protein sequence ID" value="CAC5344982.1"/>
    <property type="molecule type" value="Genomic_DNA"/>
</dbReference>
<name>A0A6J7ZR65_PLARU</name>
<proteinExistence type="predicted"/>
<protein>
    <submittedName>
        <fullName evidence="1">Uncharacterized protein</fullName>
    </submittedName>
</protein>
<evidence type="ECO:0000313" key="1">
    <source>
        <dbReference type="EMBL" id="CAC5344982.1"/>
    </source>
</evidence>
<dbReference type="Proteomes" id="UP000196521">
    <property type="component" value="Unassembled WGS sequence"/>
</dbReference>
<accession>A0A6J7ZR65</accession>
<comment type="caution">
    <text evidence="1">The sequence shown here is derived from an EMBL/GenBank/DDBJ whole genome shotgun (WGS) entry which is preliminary data.</text>
</comment>
<organism evidence="1 2">
    <name type="scientific">Planktothrix rubescens CCAP 1459/22</name>
    <dbReference type="NCBI Taxonomy" id="329571"/>
    <lineage>
        <taxon>Bacteria</taxon>
        <taxon>Bacillati</taxon>
        <taxon>Cyanobacteriota</taxon>
        <taxon>Cyanophyceae</taxon>
        <taxon>Oscillatoriophycideae</taxon>
        <taxon>Oscillatoriales</taxon>
        <taxon>Microcoleaceae</taxon>
        <taxon>Planktothrix</taxon>
    </lineage>
</organism>
<keyword evidence="2" id="KW-1185">Reference proteome</keyword>
<sequence>MYFYHSFEFKDKLFARETVDKYLNKINYTSSTLFPPPLAPRARGVWGGCSLSQLGNLFCATT</sequence>
<dbReference type="AlphaFoldDB" id="A0A6J7ZR65"/>
<evidence type="ECO:0000313" key="2">
    <source>
        <dbReference type="Proteomes" id="UP000196521"/>
    </source>
</evidence>